<reference evidence="2" key="1">
    <citation type="journal article" date="2021" name="PeerJ">
        <title>Extensive microbial diversity within the chicken gut microbiome revealed by metagenomics and culture.</title>
        <authorList>
            <person name="Gilroy R."/>
            <person name="Ravi A."/>
            <person name="Getino M."/>
            <person name="Pursley I."/>
            <person name="Horton D.L."/>
            <person name="Alikhan N.F."/>
            <person name="Baker D."/>
            <person name="Gharbi K."/>
            <person name="Hall N."/>
            <person name="Watson M."/>
            <person name="Adriaenssens E.M."/>
            <person name="Foster-Nyarko E."/>
            <person name="Jarju S."/>
            <person name="Secka A."/>
            <person name="Antonio M."/>
            <person name="Oren A."/>
            <person name="Chaudhuri R.R."/>
            <person name="La Ragione R."/>
            <person name="Hildebrand F."/>
            <person name="Pallen M.J."/>
        </authorList>
    </citation>
    <scope>NUCLEOTIDE SEQUENCE</scope>
    <source>
        <strain evidence="2">B5_2728</strain>
    </source>
</reference>
<evidence type="ECO:0000313" key="3">
    <source>
        <dbReference type="Proteomes" id="UP000713596"/>
    </source>
</evidence>
<protein>
    <submittedName>
        <fullName evidence="2">Aminotransferase class V-fold PLP-dependent enzyme</fullName>
    </submittedName>
</protein>
<dbReference type="SUPFAM" id="SSF53383">
    <property type="entry name" value="PLP-dependent transferases"/>
    <property type="match status" value="1"/>
</dbReference>
<evidence type="ECO:0000259" key="1">
    <source>
        <dbReference type="Pfam" id="PF00266"/>
    </source>
</evidence>
<dbReference type="InterPro" id="IPR015424">
    <property type="entry name" value="PyrdxlP-dep_Trfase"/>
</dbReference>
<comment type="caution">
    <text evidence="2">The sequence shown here is derived from an EMBL/GenBank/DDBJ whole genome shotgun (WGS) entry which is preliminary data.</text>
</comment>
<keyword evidence="2" id="KW-0808">Transferase</keyword>
<dbReference type="InterPro" id="IPR000192">
    <property type="entry name" value="Aminotrans_V_dom"/>
</dbReference>
<name>A0A948WN58_9FIRM</name>
<sequence length="88" mass="9750">MQDACCVALTPGNTWGLNQILWGTLKPGDRCLVSGLEHNAVMRVLHLLQKQGLQVDCIQSDATGKISLEDAQRKLRLNPRLEEVDRAV</sequence>
<dbReference type="Gene3D" id="3.40.640.10">
    <property type="entry name" value="Type I PLP-dependent aspartate aminotransferase-like (Major domain)"/>
    <property type="match status" value="1"/>
</dbReference>
<reference evidence="2" key="2">
    <citation type="submission" date="2021-04" db="EMBL/GenBank/DDBJ databases">
        <authorList>
            <person name="Gilroy R."/>
        </authorList>
    </citation>
    <scope>NUCLEOTIDE SEQUENCE</scope>
    <source>
        <strain evidence="2">B5_2728</strain>
    </source>
</reference>
<dbReference type="GO" id="GO:0008483">
    <property type="term" value="F:transaminase activity"/>
    <property type="evidence" value="ECO:0007669"/>
    <property type="project" value="UniProtKB-KW"/>
</dbReference>
<evidence type="ECO:0000313" key="2">
    <source>
        <dbReference type="EMBL" id="MBU3805567.1"/>
    </source>
</evidence>
<organism evidence="2 3">
    <name type="scientific">Candidatus Allofournierella pullistercoris</name>
    <dbReference type="NCBI Taxonomy" id="2838597"/>
    <lineage>
        <taxon>Bacteria</taxon>
        <taxon>Bacillati</taxon>
        <taxon>Bacillota</taxon>
        <taxon>Clostridia</taxon>
        <taxon>Eubacteriales</taxon>
        <taxon>Oscillospiraceae</taxon>
        <taxon>Allofournierella</taxon>
    </lineage>
</organism>
<gene>
    <name evidence="2" type="ORF">H9882_01495</name>
</gene>
<keyword evidence="2" id="KW-0032">Aminotransferase</keyword>
<dbReference type="Proteomes" id="UP000713596">
    <property type="component" value="Unassembled WGS sequence"/>
</dbReference>
<accession>A0A948WN58</accession>
<dbReference type="InterPro" id="IPR015421">
    <property type="entry name" value="PyrdxlP-dep_Trfase_major"/>
</dbReference>
<dbReference type="EMBL" id="JAHLFP010000009">
    <property type="protein sequence ID" value="MBU3805567.1"/>
    <property type="molecule type" value="Genomic_DNA"/>
</dbReference>
<feature type="domain" description="Aminotransferase class V" evidence="1">
    <location>
        <begin position="10"/>
        <end position="81"/>
    </location>
</feature>
<proteinExistence type="predicted"/>
<dbReference type="Pfam" id="PF00266">
    <property type="entry name" value="Aminotran_5"/>
    <property type="match status" value="1"/>
</dbReference>
<dbReference type="AlphaFoldDB" id="A0A948WN58"/>